<dbReference type="EMBL" id="UZAJ01012506">
    <property type="protein sequence ID" value="VDO63766.1"/>
    <property type="molecule type" value="Genomic_DNA"/>
</dbReference>
<evidence type="ECO:0000313" key="2">
    <source>
        <dbReference type="EMBL" id="VDO63766.1"/>
    </source>
</evidence>
<keyword evidence="3" id="KW-1185">Reference proteome</keyword>
<feature type="signal peptide" evidence="1">
    <location>
        <begin position="1"/>
        <end position="19"/>
    </location>
</feature>
<evidence type="ECO:0000313" key="4">
    <source>
        <dbReference type="WBParaSite" id="OFLC_0000982801-mRNA-1"/>
    </source>
</evidence>
<feature type="chain" id="PRO_5044552605" evidence="1">
    <location>
        <begin position="20"/>
        <end position="121"/>
    </location>
</feature>
<dbReference type="InterPro" id="IPR013783">
    <property type="entry name" value="Ig-like_fold"/>
</dbReference>
<keyword evidence="1" id="KW-0732">Signal</keyword>
<name>A0A183HQR7_9BILA</name>
<evidence type="ECO:0000313" key="3">
    <source>
        <dbReference type="Proteomes" id="UP000267606"/>
    </source>
</evidence>
<dbReference type="WBParaSite" id="OFLC_0000982801-mRNA-1">
    <property type="protein sequence ID" value="OFLC_0000982801-mRNA-1"/>
    <property type="gene ID" value="OFLC_0000982801"/>
</dbReference>
<gene>
    <name evidence="2" type="ORF">OFLC_LOCUS9834</name>
</gene>
<dbReference type="Gene3D" id="2.60.40.10">
    <property type="entry name" value="Immunoglobulins"/>
    <property type="match status" value="1"/>
</dbReference>
<reference evidence="2 3" key="2">
    <citation type="submission" date="2018-11" db="EMBL/GenBank/DDBJ databases">
        <authorList>
            <consortium name="Pathogen Informatics"/>
        </authorList>
    </citation>
    <scope>NUCLEOTIDE SEQUENCE [LARGE SCALE GENOMIC DNA]</scope>
</reference>
<organism evidence="4">
    <name type="scientific">Onchocerca flexuosa</name>
    <dbReference type="NCBI Taxonomy" id="387005"/>
    <lineage>
        <taxon>Eukaryota</taxon>
        <taxon>Metazoa</taxon>
        <taxon>Ecdysozoa</taxon>
        <taxon>Nematoda</taxon>
        <taxon>Chromadorea</taxon>
        <taxon>Rhabditida</taxon>
        <taxon>Spirurina</taxon>
        <taxon>Spiruromorpha</taxon>
        <taxon>Filarioidea</taxon>
        <taxon>Onchocercidae</taxon>
        <taxon>Onchocerca</taxon>
    </lineage>
</organism>
<accession>A0A183HQR7</accession>
<reference evidence="4" key="1">
    <citation type="submission" date="2016-06" db="UniProtKB">
        <authorList>
            <consortium name="WormBaseParasite"/>
        </authorList>
    </citation>
    <scope>IDENTIFICATION</scope>
</reference>
<proteinExistence type="predicted"/>
<protein>
    <submittedName>
        <fullName evidence="4">Secreted protein</fullName>
    </submittedName>
</protein>
<dbReference type="Proteomes" id="UP000267606">
    <property type="component" value="Unassembled WGS sequence"/>
</dbReference>
<dbReference type="AlphaFoldDB" id="A0A183HQR7"/>
<sequence>MKICLFACIAILSFAQSSGSLLVQKGKLGDTIKLQLGPGVLDAEVASPQNDAATMKPDGYHQPILKNGTITDYGHKRFGDRLSFENGTLSIKNLTAKDATTYFYLLNGDKKKPAAIDIVIE</sequence>
<evidence type="ECO:0000256" key="1">
    <source>
        <dbReference type="SAM" id="SignalP"/>
    </source>
</evidence>